<organism evidence="3 4">
    <name type="scientific">Orbilia javanica</name>
    <dbReference type="NCBI Taxonomy" id="47235"/>
    <lineage>
        <taxon>Eukaryota</taxon>
        <taxon>Fungi</taxon>
        <taxon>Dikarya</taxon>
        <taxon>Ascomycota</taxon>
        <taxon>Pezizomycotina</taxon>
        <taxon>Orbiliomycetes</taxon>
        <taxon>Orbiliales</taxon>
        <taxon>Orbiliaceae</taxon>
        <taxon>Orbilia</taxon>
    </lineage>
</organism>
<gene>
    <name evidence="3" type="ORF">TWF718_007890</name>
</gene>
<reference evidence="3 4" key="1">
    <citation type="submission" date="2019-10" db="EMBL/GenBank/DDBJ databases">
        <authorList>
            <person name="Palmer J.M."/>
        </authorList>
    </citation>
    <scope>NUCLEOTIDE SEQUENCE [LARGE SCALE GENOMIC DNA]</scope>
    <source>
        <strain evidence="3 4">TWF718</strain>
    </source>
</reference>
<dbReference type="Pfam" id="PF25534">
    <property type="entry name" value="DUF7918"/>
    <property type="match status" value="1"/>
</dbReference>
<evidence type="ECO:0000256" key="1">
    <source>
        <dbReference type="SAM" id="MobiDB-lite"/>
    </source>
</evidence>
<sequence>MPIHKGVTCELFVDGSKATEHHVSTEGEICRVWIVAEEGKPYKINVGATATSTGGPHHKIKFWADGIEIDACSLFSSSSATFEDVIVEAKARGKPSHAHCYLGSSASVSLENDSETIETRKEVIEKVGKLTISIWRCEYRLLKKKRSVTAHNPGLELAGDMNEKMLKGEPVSHCTVLGEATTARTTKTTMLKRKKDIDPIDRPLVTFTFNYSSKALLQALGYIPKTPSSEPIDHDLADLTHEQLQREIMRLRGKDADIKPNIKQEQNLQEAGTPKRKSPIHIDLTLDED</sequence>
<evidence type="ECO:0000313" key="4">
    <source>
        <dbReference type="Proteomes" id="UP001313282"/>
    </source>
</evidence>
<dbReference type="AlphaFoldDB" id="A0AAN8MW85"/>
<dbReference type="InterPro" id="IPR057678">
    <property type="entry name" value="DUF7918"/>
</dbReference>
<accession>A0AAN8MW85</accession>
<feature type="region of interest" description="Disordered" evidence="1">
    <location>
        <begin position="256"/>
        <end position="289"/>
    </location>
</feature>
<comment type="caution">
    <text evidence="3">The sequence shown here is derived from an EMBL/GenBank/DDBJ whole genome shotgun (WGS) entry which is preliminary data.</text>
</comment>
<dbReference type="Proteomes" id="UP001313282">
    <property type="component" value="Unassembled WGS sequence"/>
</dbReference>
<dbReference type="EMBL" id="JAVHNR010000005">
    <property type="protein sequence ID" value="KAK6342487.1"/>
    <property type="molecule type" value="Genomic_DNA"/>
</dbReference>
<name>A0AAN8MW85_9PEZI</name>
<evidence type="ECO:0000313" key="3">
    <source>
        <dbReference type="EMBL" id="KAK6342487.1"/>
    </source>
</evidence>
<feature type="domain" description="DUF7918" evidence="2">
    <location>
        <begin position="6"/>
        <end position="226"/>
    </location>
</feature>
<proteinExistence type="predicted"/>
<evidence type="ECO:0000259" key="2">
    <source>
        <dbReference type="Pfam" id="PF25534"/>
    </source>
</evidence>
<dbReference type="PANTHER" id="PTHR36223">
    <property type="entry name" value="BETA-LACTAMASE-TYPE TRANSPEPTIDASE FOLD DOMAIN CONTAINING PROTEIN"/>
    <property type="match status" value="1"/>
</dbReference>
<dbReference type="PANTHER" id="PTHR36223:SF1">
    <property type="entry name" value="TRANSCRIPTION ELONGATION FACTOR EAF N-TERMINAL DOMAIN-CONTAINING PROTEIN"/>
    <property type="match status" value="1"/>
</dbReference>
<keyword evidence="4" id="KW-1185">Reference proteome</keyword>
<protein>
    <recommendedName>
        <fullName evidence="2">DUF7918 domain-containing protein</fullName>
    </recommendedName>
</protein>